<accession>A0A2U1L0F9</accession>
<dbReference type="STRING" id="35608.A0A2U1L0F9"/>
<organism evidence="1 2">
    <name type="scientific">Artemisia annua</name>
    <name type="common">Sweet wormwood</name>
    <dbReference type="NCBI Taxonomy" id="35608"/>
    <lineage>
        <taxon>Eukaryota</taxon>
        <taxon>Viridiplantae</taxon>
        <taxon>Streptophyta</taxon>
        <taxon>Embryophyta</taxon>
        <taxon>Tracheophyta</taxon>
        <taxon>Spermatophyta</taxon>
        <taxon>Magnoliopsida</taxon>
        <taxon>eudicotyledons</taxon>
        <taxon>Gunneridae</taxon>
        <taxon>Pentapetalae</taxon>
        <taxon>asterids</taxon>
        <taxon>campanulids</taxon>
        <taxon>Asterales</taxon>
        <taxon>Asteraceae</taxon>
        <taxon>Asteroideae</taxon>
        <taxon>Anthemideae</taxon>
        <taxon>Artemisiinae</taxon>
        <taxon>Artemisia</taxon>
    </lineage>
</organism>
<dbReference type="Proteomes" id="UP000245207">
    <property type="component" value="Unassembled WGS sequence"/>
</dbReference>
<comment type="caution">
    <text evidence="1">The sequence shown here is derived from an EMBL/GenBank/DDBJ whole genome shotgun (WGS) entry which is preliminary data.</text>
</comment>
<keyword evidence="2" id="KW-1185">Reference proteome</keyword>
<dbReference type="AlphaFoldDB" id="A0A2U1L0F9"/>
<dbReference type="OrthoDB" id="1616892at2759"/>
<dbReference type="EMBL" id="PKPP01012402">
    <property type="protein sequence ID" value="PWA42450.1"/>
    <property type="molecule type" value="Genomic_DNA"/>
</dbReference>
<gene>
    <name evidence="1" type="ORF">CTI12_AA544690</name>
</gene>
<proteinExistence type="predicted"/>
<evidence type="ECO:0000313" key="1">
    <source>
        <dbReference type="EMBL" id="PWA42450.1"/>
    </source>
</evidence>
<protein>
    <submittedName>
        <fullName evidence="1">C-terminal domain phosphatase-like 3</fullName>
    </submittedName>
</protein>
<evidence type="ECO:0000313" key="2">
    <source>
        <dbReference type="Proteomes" id="UP000245207"/>
    </source>
</evidence>
<sequence>MSKNRMSLPLLDLHKDHDMDCLPSPTRENTNPLPLGKALFEGDVAFRPVWPAPRAIEQRYDTDALEAVSTYQQKFSRRKKFKGMSDLIREKFMYQAVKG</sequence>
<reference evidence="1 2" key="1">
    <citation type="journal article" date="2018" name="Mol. Plant">
        <title>The genome of Artemisia annua provides insight into the evolution of Asteraceae family and artemisinin biosynthesis.</title>
        <authorList>
            <person name="Shen Q."/>
            <person name="Zhang L."/>
            <person name="Liao Z."/>
            <person name="Wang S."/>
            <person name="Yan T."/>
            <person name="Shi P."/>
            <person name="Liu M."/>
            <person name="Fu X."/>
            <person name="Pan Q."/>
            <person name="Wang Y."/>
            <person name="Lv Z."/>
            <person name="Lu X."/>
            <person name="Zhang F."/>
            <person name="Jiang W."/>
            <person name="Ma Y."/>
            <person name="Chen M."/>
            <person name="Hao X."/>
            <person name="Li L."/>
            <person name="Tang Y."/>
            <person name="Lv G."/>
            <person name="Zhou Y."/>
            <person name="Sun X."/>
            <person name="Brodelius P.E."/>
            <person name="Rose J.K.C."/>
            <person name="Tang K."/>
        </authorList>
    </citation>
    <scope>NUCLEOTIDE SEQUENCE [LARGE SCALE GENOMIC DNA]</scope>
    <source>
        <strain evidence="2">cv. Huhao1</strain>
        <tissue evidence="1">Leaf</tissue>
    </source>
</reference>
<name>A0A2U1L0F9_ARTAN</name>